<organism evidence="12 13">
    <name type="scientific">Coffea arabica</name>
    <name type="common">Arabian coffee</name>
    <dbReference type="NCBI Taxonomy" id="13443"/>
    <lineage>
        <taxon>Eukaryota</taxon>
        <taxon>Viridiplantae</taxon>
        <taxon>Streptophyta</taxon>
        <taxon>Embryophyta</taxon>
        <taxon>Tracheophyta</taxon>
        <taxon>Spermatophyta</taxon>
        <taxon>Magnoliopsida</taxon>
        <taxon>eudicotyledons</taxon>
        <taxon>Gunneridae</taxon>
        <taxon>Pentapetalae</taxon>
        <taxon>asterids</taxon>
        <taxon>lamiids</taxon>
        <taxon>Gentianales</taxon>
        <taxon>Rubiaceae</taxon>
        <taxon>Ixoroideae</taxon>
        <taxon>Gardenieae complex</taxon>
        <taxon>Bertiereae - Coffeeae clade</taxon>
        <taxon>Coffeeae</taxon>
        <taxon>Coffea</taxon>
    </lineage>
</organism>
<accession>A0A6P6TVK1</accession>
<evidence type="ECO:0000256" key="2">
    <source>
        <dbReference type="ARBA" id="ARBA00004918"/>
    </source>
</evidence>
<evidence type="ECO:0000313" key="12">
    <source>
        <dbReference type="Proteomes" id="UP001652660"/>
    </source>
</evidence>
<dbReference type="PROSITE" id="PS51471">
    <property type="entry name" value="FE2OG_OXY"/>
    <property type="match status" value="1"/>
</dbReference>
<proteinExistence type="inferred from homology"/>
<keyword evidence="6" id="KW-0223">Dioxygenase</keyword>
<evidence type="ECO:0000256" key="5">
    <source>
        <dbReference type="ARBA" id="ARBA00022723"/>
    </source>
</evidence>
<evidence type="ECO:0000256" key="1">
    <source>
        <dbReference type="ARBA" id="ARBA00001961"/>
    </source>
</evidence>
<dbReference type="EC" id="1.14.11.61" evidence="4"/>
<sequence>MSAAASVEAIDLIDYVINQGNGVKGLSKLGLKTIPHQYIQPPEERLDQNQIVDEESIPIIDVSNWDDPEVVSSICEAAAKWGFFQIVNHGIPLEVLENVMEAGHKFFELPSEEKRKYLKENSPTPTVQLKTSFSLAEKVLEWKDFLMHWYFPDDESVNLWPAVSKDQVLEYVNWAKPVIRKLLEVLLKGLNVKEFNESKESQLMGALIVDLMHYPLCPNPELAAGVGRHADISSITILLQDEVGGLYVQGTRADQWIHVTPVKGALVINIGDILQIVSNDRYKSIEHRVIVNKSRNRVSVPIFLNPKDDAVVGPFPELLESGEKPIYKNVVFSDYFNFFFSKGPEGKKTLEFAKV</sequence>
<evidence type="ECO:0000256" key="6">
    <source>
        <dbReference type="ARBA" id="ARBA00022964"/>
    </source>
</evidence>
<comment type="pathway">
    <text evidence="2">Phenylpropanoid metabolism.</text>
</comment>
<reference evidence="13" key="2">
    <citation type="submission" date="2025-08" db="UniProtKB">
        <authorList>
            <consortium name="RefSeq"/>
        </authorList>
    </citation>
    <scope>IDENTIFICATION</scope>
    <source>
        <tissue evidence="13">Leaves</tissue>
    </source>
</reference>
<evidence type="ECO:0000256" key="10">
    <source>
        <dbReference type="RuleBase" id="RU003682"/>
    </source>
</evidence>
<dbReference type="Pfam" id="PF14226">
    <property type="entry name" value="DIOX_N"/>
    <property type="match status" value="1"/>
</dbReference>
<evidence type="ECO:0000256" key="8">
    <source>
        <dbReference type="ARBA" id="ARBA00023004"/>
    </source>
</evidence>
<feature type="domain" description="Fe2OG dioxygenase" evidence="11">
    <location>
        <begin position="202"/>
        <end position="306"/>
    </location>
</feature>
<dbReference type="FunFam" id="2.60.120.330:FF:000023">
    <property type="entry name" value="Feruloyl CoA ortho-hydroxylase 1"/>
    <property type="match status" value="1"/>
</dbReference>
<keyword evidence="12" id="KW-1185">Reference proteome</keyword>
<dbReference type="GeneID" id="113704312"/>
<dbReference type="Pfam" id="PF03171">
    <property type="entry name" value="2OG-FeII_Oxy"/>
    <property type="match status" value="1"/>
</dbReference>
<evidence type="ECO:0000256" key="7">
    <source>
        <dbReference type="ARBA" id="ARBA00023002"/>
    </source>
</evidence>
<evidence type="ECO:0000256" key="3">
    <source>
        <dbReference type="ARBA" id="ARBA00008056"/>
    </source>
</evidence>
<reference evidence="12" key="1">
    <citation type="journal article" date="2025" name="Foods">
        <title>Unveiling the Microbial Signatures of Arabica Coffee Cherries: Insights into Ripeness Specific Diversity, Functional Traits, and Implications for Quality and Safety.</title>
        <authorList>
            <consortium name="RefSeq"/>
            <person name="Tenea G.N."/>
            <person name="Cifuentes V."/>
            <person name="Reyes P."/>
            <person name="Cevallos-Vallejos M."/>
        </authorList>
    </citation>
    <scope>NUCLEOTIDE SEQUENCE [LARGE SCALE GENOMIC DNA]</scope>
</reference>
<name>A0A6P6TVK1_COFAR</name>
<dbReference type="SUPFAM" id="SSF51197">
    <property type="entry name" value="Clavaminate synthase-like"/>
    <property type="match status" value="1"/>
</dbReference>
<evidence type="ECO:0000256" key="9">
    <source>
        <dbReference type="ARBA" id="ARBA00048503"/>
    </source>
</evidence>
<keyword evidence="8 10" id="KW-0408">Iron</keyword>
<evidence type="ECO:0000256" key="4">
    <source>
        <dbReference type="ARBA" id="ARBA00012885"/>
    </source>
</evidence>
<dbReference type="PANTHER" id="PTHR10209:SF591">
    <property type="entry name" value="2OG-FE(II) OXYGENASE FAMILY OXIDOREDUCTASE"/>
    <property type="match status" value="1"/>
</dbReference>
<dbReference type="GO" id="GO:0016706">
    <property type="term" value="F:2-oxoglutarate-dependent dioxygenase activity"/>
    <property type="evidence" value="ECO:0007669"/>
    <property type="project" value="UniProtKB-ARBA"/>
</dbReference>
<dbReference type="InterPro" id="IPR044861">
    <property type="entry name" value="IPNS-like_FE2OG_OXY"/>
</dbReference>
<dbReference type="Proteomes" id="UP001652660">
    <property type="component" value="Chromosome 1e"/>
</dbReference>
<evidence type="ECO:0000313" key="13">
    <source>
        <dbReference type="RefSeq" id="XP_027081932.1"/>
    </source>
</evidence>
<dbReference type="InterPro" id="IPR027443">
    <property type="entry name" value="IPNS-like_sf"/>
</dbReference>
<protein>
    <recommendedName>
        <fullName evidence="4">feruloyl-CoA 6-hydroxylase</fullName>
        <ecNumber evidence="4">1.14.11.61</ecNumber>
    </recommendedName>
</protein>
<comment type="cofactor">
    <cofactor evidence="1">
        <name>L-ascorbate</name>
        <dbReference type="ChEBI" id="CHEBI:38290"/>
    </cofactor>
</comment>
<gene>
    <name evidence="13" type="primary">LOC113704312</name>
</gene>
<comment type="similarity">
    <text evidence="3 10">Belongs to the iron/ascorbate-dependent oxidoreductase family.</text>
</comment>
<dbReference type="GO" id="GO:0002238">
    <property type="term" value="P:response to molecule of fungal origin"/>
    <property type="evidence" value="ECO:0007669"/>
    <property type="project" value="UniProtKB-ARBA"/>
</dbReference>
<dbReference type="RefSeq" id="XP_027081932.1">
    <property type="nucleotide sequence ID" value="XM_027226131.2"/>
</dbReference>
<dbReference type="Gene3D" id="2.60.120.330">
    <property type="entry name" value="B-lactam Antibiotic, Isopenicillin N Synthase, Chain"/>
    <property type="match status" value="1"/>
</dbReference>
<dbReference type="InterPro" id="IPR005123">
    <property type="entry name" value="Oxoglu/Fe-dep_dioxygenase_dom"/>
</dbReference>
<comment type="catalytic activity">
    <reaction evidence="9">
        <text>(E)-feruloyl-CoA + 2-oxoglutarate + O2 = (E)-6-hydroxyferuloyl-CoA + succinate + CO2</text>
        <dbReference type="Rhea" id="RHEA:57856"/>
        <dbReference type="ChEBI" id="CHEBI:15379"/>
        <dbReference type="ChEBI" id="CHEBI:16526"/>
        <dbReference type="ChEBI" id="CHEBI:16810"/>
        <dbReference type="ChEBI" id="CHEBI:30031"/>
        <dbReference type="ChEBI" id="CHEBI:87305"/>
        <dbReference type="ChEBI" id="CHEBI:142390"/>
        <dbReference type="EC" id="1.14.11.61"/>
    </reaction>
</comment>
<keyword evidence="5 10" id="KW-0479">Metal-binding</keyword>
<keyword evidence="7 10" id="KW-0560">Oxidoreductase</keyword>
<dbReference type="GO" id="GO:0046872">
    <property type="term" value="F:metal ion binding"/>
    <property type="evidence" value="ECO:0007669"/>
    <property type="project" value="UniProtKB-KW"/>
</dbReference>
<dbReference type="OrthoDB" id="288590at2759"/>
<dbReference type="PANTHER" id="PTHR10209">
    <property type="entry name" value="OXIDOREDUCTASE, 2OG-FE II OXYGENASE FAMILY PROTEIN"/>
    <property type="match status" value="1"/>
</dbReference>
<dbReference type="GO" id="GO:0009805">
    <property type="term" value="P:coumarin biosynthetic process"/>
    <property type="evidence" value="ECO:0007669"/>
    <property type="project" value="UniProtKB-ARBA"/>
</dbReference>
<evidence type="ECO:0000259" key="11">
    <source>
        <dbReference type="PROSITE" id="PS51471"/>
    </source>
</evidence>
<dbReference type="InterPro" id="IPR026992">
    <property type="entry name" value="DIOX_N"/>
</dbReference>
<dbReference type="AlphaFoldDB" id="A0A6P6TVK1"/>